<feature type="compositionally biased region" description="Polar residues" evidence="1">
    <location>
        <begin position="1"/>
        <end position="25"/>
    </location>
</feature>
<evidence type="ECO:0000256" key="1">
    <source>
        <dbReference type="SAM" id="MobiDB-lite"/>
    </source>
</evidence>
<dbReference type="OrthoDB" id="1306416at2759"/>
<evidence type="ECO:0000313" key="3">
    <source>
        <dbReference type="Proteomes" id="UP001152484"/>
    </source>
</evidence>
<feature type="region of interest" description="Disordered" evidence="1">
    <location>
        <begin position="1"/>
        <end position="28"/>
    </location>
</feature>
<dbReference type="Proteomes" id="UP001152484">
    <property type="component" value="Unassembled WGS sequence"/>
</dbReference>
<accession>A0A9P0ZGA0</accession>
<gene>
    <name evidence="2" type="ORF">CEURO_LOCUS14791</name>
</gene>
<reference evidence="2" key="1">
    <citation type="submission" date="2022-07" db="EMBL/GenBank/DDBJ databases">
        <authorList>
            <person name="Macas J."/>
            <person name="Novak P."/>
            <person name="Neumann P."/>
        </authorList>
    </citation>
    <scope>NUCLEOTIDE SEQUENCE</scope>
</reference>
<comment type="caution">
    <text evidence="2">The sequence shown here is derived from an EMBL/GenBank/DDBJ whole genome shotgun (WGS) entry which is preliminary data.</text>
</comment>
<evidence type="ECO:0000313" key="2">
    <source>
        <dbReference type="EMBL" id="CAH9100159.1"/>
    </source>
</evidence>
<dbReference type="AlphaFoldDB" id="A0A9P0ZGA0"/>
<feature type="compositionally biased region" description="Polar residues" evidence="1">
    <location>
        <begin position="62"/>
        <end position="74"/>
    </location>
</feature>
<name>A0A9P0ZGA0_CUSEU</name>
<proteinExistence type="predicted"/>
<keyword evidence="3" id="KW-1185">Reference proteome</keyword>
<protein>
    <submittedName>
        <fullName evidence="2">Uncharacterized protein</fullName>
    </submittedName>
</protein>
<feature type="region of interest" description="Disordered" evidence="1">
    <location>
        <begin position="57"/>
        <end position="81"/>
    </location>
</feature>
<dbReference type="EMBL" id="CAMAPE010000038">
    <property type="protein sequence ID" value="CAH9100159.1"/>
    <property type="molecule type" value="Genomic_DNA"/>
</dbReference>
<sequence>MKNNQNISSVPETAATATSAQNRSSIPAPPLKVSYAATLSSTAADKATIITTTPAQPLNAGRTVNSRGTYSYKQPRTDTNHHTRSFAEILKQPNPSFPLKQPSRLNGMPTVSFSEEEIVSLAKEMNFALIGTFLHGIPKLAMVRSTFN</sequence>
<organism evidence="2 3">
    <name type="scientific">Cuscuta europaea</name>
    <name type="common">European dodder</name>
    <dbReference type="NCBI Taxonomy" id="41803"/>
    <lineage>
        <taxon>Eukaryota</taxon>
        <taxon>Viridiplantae</taxon>
        <taxon>Streptophyta</taxon>
        <taxon>Embryophyta</taxon>
        <taxon>Tracheophyta</taxon>
        <taxon>Spermatophyta</taxon>
        <taxon>Magnoliopsida</taxon>
        <taxon>eudicotyledons</taxon>
        <taxon>Gunneridae</taxon>
        <taxon>Pentapetalae</taxon>
        <taxon>asterids</taxon>
        <taxon>lamiids</taxon>
        <taxon>Solanales</taxon>
        <taxon>Convolvulaceae</taxon>
        <taxon>Cuscuteae</taxon>
        <taxon>Cuscuta</taxon>
        <taxon>Cuscuta subgen. Cuscuta</taxon>
    </lineage>
</organism>